<proteinExistence type="predicted"/>
<protein>
    <submittedName>
        <fullName evidence="1">Uncharacterized protein</fullName>
    </submittedName>
</protein>
<name>A0AAJ1U3Z0_9ACTN</name>
<comment type="caution">
    <text evidence="1">The sequence shown here is derived from an EMBL/GenBank/DDBJ whole genome shotgun (WGS) entry which is preliminary data.</text>
</comment>
<dbReference type="RefSeq" id="WP_307201111.1">
    <property type="nucleotide sequence ID" value="NZ_JAUTAN010000001.1"/>
</dbReference>
<dbReference type="AlphaFoldDB" id="A0AAJ1U3Z0"/>
<gene>
    <name evidence="1" type="ORF">QE405_002437</name>
</gene>
<dbReference type="Proteomes" id="UP001239215">
    <property type="component" value="Unassembled WGS sequence"/>
</dbReference>
<evidence type="ECO:0000313" key="1">
    <source>
        <dbReference type="EMBL" id="MDQ1105153.1"/>
    </source>
</evidence>
<evidence type="ECO:0000313" key="2">
    <source>
        <dbReference type="Proteomes" id="UP001239215"/>
    </source>
</evidence>
<accession>A0AAJ1U3Z0</accession>
<organism evidence="1 2">
    <name type="scientific">Nocardioides zeae</name>
    <dbReference type="NCBI Taxonomy" id="1457234"/>
    <lineage>
        <taxon>Bacteria</taxon>
        <taxon>Bacillati</taxon>
        <taxon>Actinomycetota</taxon>
        <taxon>Actinomycetes</taxon>
        <taxon>Propionibacteriales</taxon>
        <taxon>Nocardioidaceae</taxon>
        <taxon>Nocardioides</taxon>
    </lineage>
</organism>
<reference evidence="1" key="1">
    <citation type="submission" date="2023-07" db="EMBL/GenBank/DDBJ databases">
        <title>Functional and genomic diversity of the sorghum phyllosphere microbiome.</title>
        <authorList>
            <person name="Shade A."/>
        </authorList>
    </citation>
    <scope>NUCLEOTIDE SEQUENCE</scope>
    <source>
        <strain evidence="1">SORGH_AS_1067</strain>
    </source>
</reference>
<dbReference type="EMBL" id="JAUTAN010000001">
    <property type="protein sequence ID" value="MDQ1105153.1"/>
    <property type="molecule type" value="Genomic_DNA"/>
</dbReference>
<sequence>MARRAAGIVAGTVAGTVTGAAVGAVVALGVAGGGAAAAVGAPAQAADRAPGWVPPGDTVVAVEGDADNGFTIEHHDGTTLHPPTLSEATAECGEYDAEVQVAVCVAEVETWYRDLADLQVAIAWARHDAGGGGRGTVHVG</sequence>